<sequence>MIETLWSLWTDLLEVLGIDASNLTHYFRPEAVASNPSRALLLIVAELLAYWFLSLFLGFLFHLLHMLFGRFFWVVRVTLFVLSCVSTKVSCSTAVCKFQSFCLSPIHNRILSLFWM</sequence>
<dbReference type="PANTHER" id="PTHR31253">
    <property type="entry name" value="BRI3-BINDING PROTEIN"/>
    <property type="match status" value="1"/>
</dbReference>
<dbReference type="InParanoid" id="A0A5F8HFI4"/>
<keyword evidence="1" id="KW-0812">Transmembrane</keyword>
<dbReference type="Ensembl" id="ENSMODT00000074907.1">
    <property type="protein sequence ID" value="ENSMODP00000057932.1"/>
    <property type="gene ID" value="ENSMODG00000048440.1"/>
</dbReference>
<keyword evidence="1" id="KW-0472">Membrane</keyword>
<evidence type="ECO:0000313" key="3">
    <source>
        <dbReference type="Proteomes" id="UP000002280"/>
    </source>
</evidence>
<accession>A0A5F8HFI4</accession>
<dbReference type="InterPro" id="IPR033367">
    <property type="entry name" value="BRI3BP"/>
</dbReference>
<dbReference type="AlphaFoldDB" id="A0A5F8HFI4"/>
<name>A0A5F8HFI4_MONDO</name>
<dbReference type="STRING" id="13616.ENSMODP00000057932"/>
<dbReference type="GO" id="GO:0005739">
    <property type="term" value="C:mitochondrion"/>
    <property type="evidence" value="ECO:0000318"/>
    <property type="project" value="GO_Central"/>
</dbReference>
<evidence type="ECO:0000313" key="2">
    <source>
        <dbReference type="Ensembl" id="ENSMODP00000057932.1"/>
    </source>
</evidence>
<reference evidence="2 3" key="1">
    <citation type="journal article" date="2007" name="Nature">
        <title>Genome of the marsupial Monodelphis domestica reveals innovation in non-coding sequences.</title>
        <authorList>
            <person name="Mikkelsen T.S."/>
            <person name="Wakefield M.J."/>
            <person name="Aken B."/>
            <person name="Amemiya C.T."/>
            <person name="Chang J.L."/>
            <person name="Duke S."/>
            <person name="Garber M."/>
            <person name="Gentles A.J."/>
            <person name="Goodstadt L."/>
            <person name="Heger A."/>
            <person name="Jurka J."/>
            <person name="Kamal M."/>
            <person name="Mauceli E."/>
            <person name="Searle S.M."/>
            <person name="Sharpe T."/>
            <person name="Baker M.L."/>
            <person name="Batzer M.A."/>
            <person name="Benos P.V."/>
            <person name="Belov K."/>
            <person name="Clamp M."/>
            <person name="Cook A."/>
            <person name="Cuff J."/>
            <person name="Das R."/>
            <person name="Davidow L."/>
            <person name="Deakin J.E."/>
            <person name="Fazzari M.J."/>
            <person name="Glass J.L."/>
            <person name="Grabherr M."/>
            <person name="Greally J.M."/>
            <person name="Gu W."/>
            <person name="Hore T.A."/>
            <person name="Huttley G.A."/>
            <person name="Kleber M."/>
            <person name="Jirtle R.L."/>
            <person name="Koina E."/>
            <person name="Lee J.T."/>
            <person name="Mahony S."/>
            <person name="Marra M.A."/>
            <person name="Miller R.D."/>
            <person name="Nicholls R.D."/>
            <person name="Oda M."/>
            <person name="Papenfuss A.T."/>
            <person name="Parra Z.E."/>
            <person name="Pollock D.D."/>
            <person name="Ray D.A."/>
            <person name="Schein J.E."/>
            <person name="Speed T.P."/>
            <person name="Thompson K."/>
            <person name="VandeBerg J.L."/>
            <person name="Wade C.M."/>
            <person name="Walker J.A."/>
            <person name="Waters P.D."/>
            <person name="Webber C."/>
            <person name="Weidman J.R."/>
            <person name="Xie X."/>
            <person name="Zody M.C."/>
            <person name="Baldwin J."/>
            <person name="Abdouelleil A."/>
            <person name="Abdulkadir J."/>
            <person name="Abebe A."/>
            <person name="Abera B."/>
            <person name="Abreu J."/>
            <person name="Acer S.C."/>
            <person name="Aftuck L."/>
            <person name="Alexander A."/>
            <person name="An P."/>
            <person name="Anderson E."/>
            <person name="Anderson S."/>
            <person name="Arachi H."/>
            <person name="Azer M."/>
            <person name="Bachantsang P."/>
            <person name="Barry A."/>
            <person name="Bayul T."/>
            <person name="Berlin A."/>
            <person name="Bessette D."/>
            <person name="Bloom T."/>
            <person name="Bloom T."/>
            <person name="Boguslavskiy L."/>
            <person name="Bonnet C."/>
            <person name="Boukhgalter B."/>
            <person name="Bourzgui I."/>
            <person name="Brown A."/>
            <person name="Cahill P."/>
            <person name="Channer S."/>
            <person name="Cheshatsang Y."/>
            <person name="Chuda L."/>
            <person name="Citroen M."/>
            <person name="Collymore A."/>
            <person name="Cooke P."/>
            <person name="Costello M."/>
            <person name="D'Aco K."/>
            <person name="Daza R."/>
            <person name="De Haan G."/>
            <person name="DeGray S."/>
            <person name="DeMaso C."/>
            <person name="Dhargay N."/>
            <person name="Dooley K."/>
            <person name="Dooley E."/>
            <person name="Doricent M."/>
            <person name="Dorje P."/>
            <person name="Dorjee K."/>
            <person name="Dupes A."/>
            <person name="Elong R."/>
            <person name="Falk J."/>
            <person name="Farina A."/>
            <person name="Faro S."/>
            <person name="Ferguson D."/>
            <person name="Fisher S."/>
            <person name="Foley C.D."/>
            <person name="Franke A."/>
            <person name="Friedrich D."/>
            <person name="Gadbois L."/>
            <person name="Gearin G."/>
            <person name="Gearin C.R."/>
            <person name="Giannoukos G."/>
            <person name="Goode T."/>
            <person name="Graham J."/>
            <person name="Grandbois E."/>
            <person name="Grewal S."/>
            <person name="Gyaltsen K."/>
            <person name="Hafez N."/>
            <person name="Hagos B."/>
            <person name="Hall J."/>
            <person name="Henson C."/>
            <person name="Hollinger A."/>
            <person name="Honan T."/>
            <person name="Huard M.D."/>
            <person name="Hughes L."/>
            <person name="Hurhula B."/>
            <person name="Husby M.E."/>
            <person name="Kamat A."/>
            <person name="Kanga B."/>
            <person name="Kashin S."/>
            <person name="Khazanovich D."/>
            <person name="Kisner P."/>
            <person name="Lance K."/>
            <person name="Lara M."/>
            <person name="Lee W."/>
            <person name="Lennon N."/>
            <person name="Letendre F."/>
            <person name="LeVine R."/>
            <person name="Lipovsky A."/>
            <person name="Liu X."/>
            <person name="Liu J."/>
            <person name="Liu S."/>
            <person name="Lokyitsang T."/>
            <person name="Lokyitsang Y."/>
            <person name="Lubonja R."/>
            <person name="Lui A."/>
            <person name="MacDonald P."/>
            <person name="Magnisalis V."/>
            <person name="Maru K."/>
            <person name="Matthews C."/>
            <person name="McCusker W."/>
            <person name="McDonough S."/>
            <person name="Mehta T."/>
            <person name="Meldrim J."/>
            <person name="Meneus L."/>
            <person name="Mihai O."/>
            <person name="Mihalev A."/>
            <person name="Mihova T."/>
            <person name="Mittelman R."/>
            <person name="Mlenga V."/>
            <person name="Montmayeur A."/>
            <person name="Mulrain L."/>
            <person name="Navidi A."/>
            <person name="Naylor J."/>
            <person name="Negash T."/>
            <person name="Nguyen T."/>
            <person name="Nguyen N."/>
            <person name="Nicol R."/>
            <person name="Norbu C."/>
            <person name="Norbu N."/>
            <person name="Novod N."/>
            <person name="O'Neill B."/>
            <person name="Osman S."/>
            <person name="Markiewicz E."/>
            <person name="Oyono O.L."/>
            <person name="Patti C."/>
            <person name="Phunkhang P."/>
            <person name="Pierre F."/>
            <person name="Priest M."/>
            <person name="Raghuraman S."/>
            <person name="Rege F."/>
            <person name="Reyes R."/>
            <person name="Rise C."/>
            <person name="Rogov P."/>
            <person name="Ross K."/>
            <person name="Ryan E."/>
            <person name="Settipalli S."/>
            <person name="Shea T."/>
            <person name="Sherpa N."/>
            <person name="Shi L."/>
            <person name="Shih D."/>
            <person name="Sparrow T."/>
            <person name="Spaulding J."/>
            <person name="Stalker J."/>
            <person name="Stange-Thomann N."/>
            <person name="Stavropoulos S."/>
            <person name="Stone C."/>
            <person name="Strader C."/>
            <person name="Tesfaye S."/>
            <person name="Thomson T."/>
            <person name="Thoulutsang Y."/>
            <person name="Thoulutsang D."/>
            <person name="Topham K."/>
            <person name="Topping I."/>
            <person name="Tsamla T."/>
            <person name="Vassiliev H."/>
            <person name="Vo A."/>
            <person name="Wangchuk T."/>
            <person name="Wangdi T."/>
            <person name="Weiand M."/>
            <person name="Wilkinson J."/>
            <person name="Wilson A."/>
            <person name="Yadav S."/>
            <person name="Young G."/>
            <person name="Yu Q."/>
            <person name="Zembek L."/>
            <person name="Zhong D."/>
            <person name="Zimmer A."/>
            <person name="Zwirko Z."/>
            <person name="Jaffe D.B."/>
            <person name="Alvarez P."/>
            <person name="Brockman W."/>
            <person name="Butler J."/>
            <person name="Chin C."/>
            <person name="Gnerre S."/>
            <person name="MacCallum I."/>
            <person name="Graves J.A."/>
            <person name="Ponting C.P."/>
            <person name="Breen M."/>
            <person name="Samollow P.B."/>
            <person name="Lander E.S."/>
            <person name="Lindblad-Toh K."/>
        </authorList>
    </citation>
    <scope>NUCLEOTIDE SEQUENCE [LARGE SCALE GENOMIC DNA]</scope>
</reference>
<evidence type="ECO:0000256" key="1">
    <source>
        <dbReference type="SAM" id="Phobius"/>
    </source>
</evidence>
<evidence type="ECO:0008006" key="4">
    <source>
        <dbReference type="Google" id="ProtNLM"/>
    </source>
</evidence>
<dbReference type="Pfam" id="PF14965">
    <property type="entry name" value="BRI3BP"/>
    <property type="match status" value="1"/>
</dbReference>
<organism evidence="2 3">
    <name type="scientific">Monodelphis domestica</name>
    <name type="common">Gray short-tailed opossum</name>
    <dbReference type="NCBI Taxonomy" id="13616"/>
    <lineage>
        <taxon>Eukaryota</taxon>
        <taxon>Metazoa</taxon>
        <taxon>Chordata</taxon>
        <taxon>Craniata</taxon>
        <taxon>Vertebrata</taxon>
        <taxon>Euteleostomi</taxon>
        <taxon>Mammalia</taxon>
        <taxon>Metatheria</taxon>
        <taxon>Didelphimorphia</taxon>
        <taxon>Didelphidae</taxon>
        <taxon>Monodelphis</taxon>
    </lineage>
</organism>
<dbReference type="Bgee" id="ENSMODG00000048440">
    <property type="expression patterns" value="Expressed in spermatocyte and 3 other cell types or tissues"/>
</dbReference>
<protein>
    <recommendedName>
        <fullName evidence="4">BRI3 binding protein</fullName>
    </recommendedName>
</protein>
<feature type="transmembrane region" description="Helical" evidence="1">
    <location>
        <begin position="39"/>
        <end position="64"/>
    </location>
</feature>
<proteinExistence type="predicted"/>
<dbReference type="PANTHER" id="PTHR31253:SF0">
    <property type="entry name" value="BRI3-BINDING PROTEIN"/>
    <property type="match status" value="1"/>
</dbReference>
<reference evidence="2" key="2">
    <citation type="submission" date="2025-08" db="UniProtKB">
        <authorList>
            <consortium name="Ensembl"/>
        </authorList>
    </citation>
    <scope>IDENTIFICATION</scope>
</reference>
<dbReference type="Proteomes" id="UP000002280">
    <property type="component" value="Chromosome 1"/>
</dbReference>
<dbReference type="GeneTree" id="ENSGT00390000002024"/>
<keyword evidence="3" id="KW-1185">Reference proteome</keyword>
<reference evidence="2" key="3">
    <citation type="submission" date="2025-09" db="UniProtKB">
        <authorList>
            <consortium name="Ensembl"/>
        </authorList>
    </citation>
    <scope>IDENTIFICATION</scope>
</reference>
<keyword evidence="1" id="KW-1133">Transmembrane helix</keyword>